<protein>
    <recommendedName>
        <fullName evidence="3">Phage tail assembly chaperone protein, TAC</fullName>
    </recommendedName>
</protein>
<sequence>MSVALQPAAEIPLRCGAHAVTLRASLRAAVALEALPGGIASLWDGVARQTLTALHAVIRAAATDKADAESLLTHAAHLPLVQFLGPAQAACLALLSVVLDTAQGEASASTGPRIPLRQFLTDLFSLATSWLHWPPSEVWNASLAEIAAALDAQSDRELRLAGITPETRADKAEQRQANIAAGLDPDFDLAAFEALQARLGV</sequence>
<name>A0A1H8NT33_9RHOB</name>
<evidence type="ECO:0000313" key="1">
    <source>
        <dbReference type="EMBL" id="SEO32729.1"/>
    </source>
</evidence>
<dbReference type="STRING" id="933059.SAMN04488103_12313"/>
<evidence type="ECO:0000313" key="2">
    <source>
        <dbReference type="Proteomes" id="UP000198761"/>
    </source>
</evidence>
<organism evidence="1 2">
    <name type="scientific">Gemmobacter aquatilis</name>
    <dbReference type="NCBI Taxonomy" id="933059"/>
    <lineage>
        <taxon>Bacteria</taxon>
        <taxon>Pseudomonadati</taxon>
        <taxon>Pseudomonadota</taxon>
        <taxon>Alphaproteobacteria</taxon>
        <taxon>Rhodobacterales</taxon>
        <taxon>Paracoccaceae</taxon>
        <taxon>Gemmobacter</taxon>
    </lineage>
</organism>
<proteinExistence type="predicted"/>
<evidence type="ECO:0008006" key="3">
    <source>
        <dbReference type="Google" id="ProtNLM"/>
    </source>
</evidence>
<keyword evidence="2" id="KW-1185">Reference proteome</keyword>
<dbReference type="RefSeq" id="WP_091303770.1">
    <property type="nucleotide sequence ID" value="NZ_FOCE01000023.1"/>
</dbReference>
<reference evidence="1 2" key="1">
    <citation type="submission" date="2016-10" db="EMBL/GenBank/DDBJ databases">
        <authorList>
            <person name="de Groot N.N."/>
        </authorList>
    </citation>
    <scope>NUCLEOTIDE SEQUENCE [LARGE SCALE GENOMIC DNA]</scope>
    <source>
        <strain evidence="1 2">DSM 3857</strain>
    </source>
</reference>
<dbReference type="Proteomes" id="UP000198761">
    <property type="component" value="Unassembled WGS sequence"/>
</dbReference>
<accession>A0A1H8NT33</accession>
<dbReference type="EMBL" id="FOCE01000023">
    <property type="protein sequence ID" value="SEO32729.1"/>
    <property type="molecule type" value="Genomic_DNA"/>
</dbReference>
<dbReference type="AlphaFoldDB" id="A0A1H8NT33"/>
<dbReference type="OrthoDB" id="7306418at2"/>
<gene>
    <name evidence="1" type="ORF">SAMN04488103_12313</name>
</gene>